<comment type="caution">
    <text evidence="2">The sequence shown here is derived from an EMBL/GenBank/DDBJ whole genome shotgun (WGS) entry which is preliminary data.</text>
</comment>
<gene>
    <name evidence="2" type="ORF">ANN_08644</name>
</gene>
<organism evidence="2 3">
    <name type="scientific">Periplaneta americana</name>
    <name type="common">American cockroach</name>
    <name type="synonym">Blatta americana</name>
    <dbReference type="NCBI Taxonomy" id="6978"/>
    <lineage>
        <taxon>Eukaryota</taxon>
        <taxon>Metazoa</taxon>
        <taxon>Ecdysozoa</taxon>
        <taxon>Arthropoda</taxon>
        <taxon>Hexapoda</taxon>
        <taxon>Insecta</taxon>
        <taxon>Pterygota</taxon>
        <taxon>Neoptera</taxon>
        <taxon>Polyneoptera</taxon>
        <taxon>Dictyoptera</taxon>
        <taxon>Blattodea</taxon>
        <taxon>Blattoidea</taxon>
        <taxon>Blattidae</taxon>
        <taxon>Blattinae</taxon>
        <taxon>Periplaneta</taxon>
    </lineage>
</organism>
<dbReference type="EMBL" id="JAJSOF020000017">
    <property type="protein sequence ID" value="KAJ4440503.1"/>
    <property type="molecule type" value="Genomic_DNA"/>
</dbReference>
<dbReference type="Proteomes" id="UP001148838">
    <property type="component" value="Unassembled WGS sequence"/>
</dbReference>
<keyword evidence="3" id="KW-1185">Reference proteome</keyword>
<sequence>MEHAVDRLAYATLRQDFDCRNVIFSDKGNSKDGPALVYRMVGHRYDERFVGRLNRSEVYEHILANVMIPSARERYPEGTLFFQQDNHPVHTANRVQRWFTRRLDVDLVDWPPKSPDMNPIEILLATVKRILRSNWAEQPPVRTADEFWDRFLDVWEEVAKNLDLFHNLVDSILRRMRAVVDAGYMNERHRALNFWKEVQNLNPVLPVPEKISSVFTSDELKRFSAIDVPVEEISTYAAMLQFKAQQCKMAVSAIHMDIADVFQEFMNDAIGDDGNCGGNDCNCGGNDGSCGGDDGHYDSDDGNCGGNDVTVVTMMVIVLATMDGNFDGGNVNYDDVTGYSNDVDDGNNRGDYEKSDINDVDFL</sequence>
<dbReference type="InterPro" id="IPR036397">
    <property type="entry name" value="RNaseH_sf"/>
</dbReference>
<feature type="domain" description="Tc1-like transposase DDE" evidence="1">
    <location>
        <begin position="51"/>
        <end position="133"/>
    </location>
</feature>
<dbReference type="InterPro" id="IPR038717">
    <property type="entry name" value="Tc1-like_DDE_dom"/>
</dbReference>
<dbReference type="Gene3D" id="3.30.420.10">
    <property type="entry name" value="Ribonuclease H-like superfamily/Ribonuclease H"/>
    <property type="match status" value="1"/>
</dbReference>
<name>A0ABQ8T212_PERAM</name>
<reference evidence="2 3" key="1">
    <citation type="journal article" date="2022" name="Allergy">
        <title>Genome assembly and annotation of Periplaneta americana reveal a comprehensive cockroach allergen profile.</title>
        <authorList>
            <person name="Wang L."/>
            <person name="Xiong Q."/>
            <person name="Saelim N."/>
            <person name="Wang L."/>
            <person name="Nong W."/>
            <person name="Wan A.T."/>
            <person name="Shi M."/>
            <person name="Liu X."/>
            <person name="Cao Q."/>
            <person name="Hui J.H.L."/>
            <person name="Sookrung N."/>
            <person name="Leung T.F."/>
            <person name="Tungtrongchitr A."/>
            <person name="Tsui S.K.W."/>
        </authorList>
    </citation>
    <scope>NUCLEOTIDE SEQUENCE [LARGE SCALE GENOMIC DNA]</scope>
    <source>
        <strain evidence="2">PWHHKU_190912</strain>
    </source>
</reference>
<accession>A0ABQ8T212</accession>
<evidence type="ECO:0000313" key="3">
    <source>
        <dbReference type="Proteomes" id="UP001148838"/>
    </source>
</evidence>
<dbReference type="Pfam" id="PF13358">
    <property type="entry name" value="DDE_3"/>
    <property type="match status" value="1"/>
</dbReference>
<evidence type="ECO:0000259" key="1">
    <source>
        <dbReference type="Pfam" id="PF13358"/>
    </source>
</evidence>
<proteinExistence type="predicted"/>
<protein>
    <recommendedName>
        <fullName evidence="1">Tc1-like transposase DDE domain-containing protein</fullName>
    </recommendedName>
</protein>
<evidence type="ECO:0000313" key="2">
    <source>
        <dbReference type="EMBL" id="KAJ4440503.1"/>
    </source>
</evidence>